<dbReference type="GO" id="GO:0004222">
    <property type="term" value="F:metalloendopeptidase activity"/>
    <property type="evidence" value="ECO:0007669"/>
    <property type="project" value="TreeGrafter"/>
</dbReference>
<evidence type="ECO:0000313" key="3">
    <source>
        <dbReference type="Proteomes" id="UP000319700"/>
    </source>
</evidence>
<name>A0A502EKF3_9FLAO</name>
<dbReference type="STRING" id="29533.SAMN05444387_3352"/>
<reference evidence="2 3" key="1">
    <citation type="journal article" date="2019" name="Environ. Microbiol.">
        <title>Species interactions and distinct microbial communities in high Arctic permafrost affected cryosols are associated with the CH4 and CO2 gas fluxes.</title>
        <authorList>
            <person name="Altshuler I."/>
            <person name="Hamel J."/>
            <person name="Turney S."/>
            <person name="Magnuson E."/>
            <person name="Levesque R."/>
            <person name="Greer C."/>
            <person name="Whyte L.G."/>
        </authorList>
    </citation>
    <scope>NUCLEOTIDE SEQUENCE [LARGE SCALE GENOMIC DNA]</scope>
    <source>
        <strain evidence="2 3">42</strain>
    </source>
</reference>
<evidence type="ECO:0000259" key="1">
    <source>
        <dbReference type="Pfam" id="PF01551"/>
    </source>
</evidence>
<comment type="caution">
    <text evidence="2">The sequence shown here is derived from an EMBL/GenBank/DDBJ whole genome shotgun (WGS) entry which is preliminary data.</text>
</comment>
<dbReference type="AlphaFoldDB" id="A0A502EKF3"/>
<dbReference type="Proteomes" id="UP000319700">
    <property type="component" value="Unassembled WGS sequence"/>
</dbReference>
<dbReference type="EMBL" id="RCZH01000012">
    <property type="protein sequence ID" value="TPG37927.1"/>
    <property type="molecule type" value="Genomic_DNA"/>
</dbReference>
<organism evidence="2 3">
    <name type="scientific">Flavobacterium pectinovorum</name>
    <dbReference type="NCBI Taxonomy" id="29533"/>
    <lineage>
        <taxon>Bacteria</taxon>
        <taxon>Pseudomonadati</taxon>
        <taxon>Bacteroidota</taxon>
        <taxon>Flavobacteriia</taxon>
        <taxon>Flavobacteriales</taxon>
        <taxon>Flavobacteriaceae</taxon>
        <taxon>Flavobacterium</taxon>
    </lineage>
</organism>
<gene>
    <name evidence="2" type="ORF">EAH81_18020</name>
</gene>
<dbReference type="PANTHER" id="PTHR21666">
    <property type="entry name" value="PEPTIDASE-RELATED"/>
    <property type="match status" value="1"/>
</dbReference>
<sequence length="564" mass="63934">MRFSLLALFFCNFIFAQTQYPKDYFRPPLDIPMQLSGNFGELRPNHFHAGFDLKTNQREGLNVYAIADGYVSRIKISTFGNGKCIYITHSNGYTSVYGHLSTTVGSIQDYVKNAHYKEKAYEIEIFPKPNELPVTKGQLIALSGNTGSSEGPHLHFEIRDTKTEFVINPIFFGFDKNLKDTKKPTVSSVYVYPFENSTVNQSKQPLLLSVALQKDGTYLASKVKANGKIGFGIVAVDYDDVSFNKNGVFNVSTFFNGNQNYNYQFNTYSFDEMRYVNALVDYGKYKKSGQRVQKLFMKTPFALSIIKTDSLRGIIPVEPNLASTYRIEVSDYFGNLSSITIPIEYDTASPVIKEEPVTSKYFIKVNKDSNFEKDNMSAFFPAGTFYDDFNLNFDVKNNRIYIHDDTVPVHSNFTITIKDTLYPEALRDKLFIGRFSGNSASYNGTIRKGDVFTAKSKTLGQFGLVLDTIAPTIKIVKPIQDKWISDVKKIDFIINDSSSGIKSYNGYLNGNWILFEYENKTKKITHTFDDTMLAEGANDLKIEVIDNVGNSAIFETHFFRSQQK</sequence>
<dbReference type="InterPro" id="IPR016047">
    <property type="entry name" value="M23ase_b-sheet_dom"/>
</dbReference>
<dbReference type="Pfam" id="PF01551">
    <property type="entry name" value="Peptidase_M23"/>
    <property type="match status" value="2"/>
</dbReference>
<keyword evidence="3" id="KW-1185">Reference proteome</keyword>
<accession>A0A502EKF3</accession>
<proteinExistence type="predicted"/>
<dbReference type="SUPFAM" id="SSF51261">
    <property type="entry name" value="Duplicated hybrid motif"/>
    <property type="match status" value="1"/>
</dbReference>
<dbReference type="OrthoDB" id="9810477at2"/>
<dbReference type="CDD" id="cd12797">
    <property type="entry name" value="M23_peptidase"/>
    <property type="match status" value="1"/>
</dbReference>
<dbReference type="InterPro" id="IPR011055">
    <property type="entry name" value="Dup_hybrid_motif"/>
</dbReference>
<feature type="domain" description="M23ase beta-sheet core" evidence="1">
    <location>
        <begin position="134"/>
        <end position="163"/>
    </location>
</feature>
<protein>
    <submittedName>
        <fullName evidence="2">M23 family metallopeptidase</fullName>
    </submittedName>
</protein>
<evidence type="ECO:0000313" key="2">
    <source>
        <dbReference type="EMBL" id="TPG37927.1"/>
    </source>
</evidence>
<dbReference type="RefSeq" id="WP_140509583.1">
    <property type="nucleotide sequence ID" value="NZ_RCZH01000012.1"/>
</dbReference>
<feature type="domain" description="M23ase beta-sheet core" evidence="1">
    <location>
        <begin position="47"/>
        <end position="112"/>
    </location>
</feature>
<dbReference type="Gene3D" id="2.70.70.10">
    <property type="entry name" value="Glucose Permease (Domain IIA)"/>
    <property type="match status" value="1"/>
</dbReference>
<dbReference type="InterPro" id="IPR050570">
    <property type="entry name" value="Cell_wall_metabolism_enzyme"/>
</dbReference>
<dbReference type="PANTHER" id="PTHR21666:SF285">
    <property type="entry name" value="M23 FAMILY METALLOPEPTIDASE"/>
    <property type="match status" value="1"/>
</dbReference>